<dbReference type="Proteomes" id="UP001205185">
    <property type="component" value="Unassembled WGS sequence"/>
</dbReference>
<sequence>MTLEFRDLTAAPADIALLADFYRHYELEFPDPDERESLDNMLDYLRRKEVGWYGPNSYHIVLAISGTVTVGCSVSDYLAEPNTGVIEFLLVTPQARRGGTGRALLAETERLLDNDARAGGHRQLAHVVAEINDPRAPTDVPDNLDPAVRALIWGRWGYRGLDFPYTQPALSADQGAVTNLLLIVKSFVPSQLTPDTVRLIVHEYLHWAMRINEPDRSSDYQRMAEHLRQTSEMHTLSLAEYVGVEPKRSLHVHRLTGADDPELGELRACYRRAFGNSPLAVPESEFDRALTEVDGYHLWTLRDNEDAEVAGMVSLFGFEAAGLCGYVALEGRLRGRFRALVARIECALLRDRPTARGWYVEVGCHTDPGPFLAVGFEELVVDYRQPGVAEPVRLLFKPFGRRYGPVSLPVSEVRATLAEIMDVVYHARLAPGVLGSLNGLEFARFH</sequence>
<dbReference type="PROSITE" id="PS51186">
    <property type="entry name" value="GNAT"/>
    <property type="match status" value="1"/>
</dbReference>
<gene>
    <name evidence="2" type="ORF">LV75_001319</name>
</gene>
<keyword evidence="3" id="KW-1185">Reference proteome</keyword>
<dbReference type="RefSeq" id="WP_253885765.1">
    <property type="nucleotide sequence ID" value="NZ_BAAAVB010000001.1"/>
</dbReference>
<dbReference type="InterPro" id="IPR016181">
    <property type="entry name" value="Acyl_CoA_acyltransferase"/>
</dbReference>
<reference evidence="2 3" key="1">
    <citation type="submission" date="2022-06" db="EMBL/GenBank/DDBJ databases">
        <title>Genomic Encyclopedia of Archaeal and Bacterial Type Strains, Phase II (KMG-II): from individual species to whole genera.</title>
        <authorList>
            <person name="Goeker M."/>
        </authorList>
    </citation>
    <scope>NUCLEOTIDE SEQUENCE [LARGE SCALE GENOMIC DNA]</scope>
    <source>
        <strain evidence="2 3">DSM 44255</strain>
    </source>
</reference>
<evidence type="ECO:0000313" key="3">
    <source>
        <dbReference type="Proteomes" id="UP001205185"/>
    </source>
</evidence>
<dbReference type="CDD" id="cd04301">
    <property type="entry name" value="NAT_SF"/>
    <property type="match status" value="1"/>
</dbReference>
<organism evidence="2 3">
    <name type="scientific">Actinokineospora diospyrosa</name>
    <dbReference type="NCBI Taxonomy" id="103728"/>
    <lineage>
        <taxon>Bacteria</taxon>
        <taxon>Bacillati</taxon>
        <taxon>Actinomycetota</taxon>
        <taxon>Actinomycetes</taxon>
        <taxon>Pseudonocardiales</taxon>
        <taxon>Pseudonocardiaceae</taxon>
        <taxon>Actinokineospora</taxon>
    </lineage>
</organism>
<protein>
    <recommendedName>
        <fullName evidence="1">N-acetyltransferase domain-containing protein</fullName>
    </recommendedName>
</protein>
<proteinExistence type="predicted"/>
<evidence type="ECO:0000259" key="1">
    <source>
        <dbReference type="PROSITE" id="PS51186"/>
    </source>
</evidence>
<evidence type="ECO:0000313" key="2">
    <source>
        <dbReference type="EMBL" id="MCP2268832.1"/>
    </source>
</evidence>
<comment type="caution">
    <text evidence="2">The sequence shown here is derived from an EMBL/GenBank/DDBJ whole genome shotgun (WGS) entry which is preliminary data.</text>
</comment>
<dbReference type="SUPFAM" id="SSF55729">
    <property type="entry name" value="Acyl-CoA N-acyltransferases (Nat)"/>
    <property type="match status" value="2"/>
</dbReference>
<accession>A0ABT1I885</accession>
<name>A0ABT1I885_9PSEU</name>
<dbReference type="Gene3D" id="3.40.630.30">
    <property type="match status" value="1"/>
</dbReference>
<dbReference type="InterPro" id="IPR000182">
    <property type="entry name" value="GNAT_dom"/>
</dbReference>
<dbReference type="Pfam" id="PF00583">
    <property type="entry name" value="Acetyltransf_1"/>
    <property type="match status" value="1"/>
</dbReference>
<feature type="domain" description="N-acetyltransferase" evidence="1">
    <location>
        <begin position="3"/>
        <end position="173"/>
    </location>
</feature>
<dbReference type="EMBL" id="JAMTCO010000003">
    <property type="protein sequence ID" value="MCP2268832.1"/>
    <property type="molecule type" value="Genomic_DNA"/>
</dbReference>